<dbReference type="AlphaFoldDB" id="A0A813K133"/>
<dbReference type="EMBL" id="CAJNNW010027587">
    <property type="protein sequence ID" value="CAE8692153.1"/>
    <property type="molecule type" value="Genomic_DNA"/>
</dbReference>
<organism evidence="1 2">
    <name type="scientific">Polarella glacialis</name>
    <name type="common">Dinoflagellate</name>
    <dbReference type="NCBI Taxonomy" id="89957"/>
    <lineage>
        <taxon>Eukaryota</taxon>
        <taxon>Sar</taxon>
        <taxon>Alveolata</taxon>
        <taxon>Dinophyceae</taxon>
        <taxon>Suessiales</taxon>
        <taxon>Suessiaceae</taxon>
        <taxon>Polarella</taxon>
    </lineage>
</organism>
<accession>A0A813K133</accession>
<name>A0A813K133_POLGL</name>
<evidence type="ECO:0000313" key="2">
    <source>
        <dbReference type="Proteomes" id="UP000626109"/>
    </source>
</evidence>
<evidence type="ECO:0000313" key="1">
    <source>
        <dbReference type="EMBL" id="CAE8692153.1"/>
    </source>
</evidence>
<reference evidence="1" key="1">
    <citation type="submission" date="2021-02" db="EMBL/GenBank/DDBJ databases">
        <authorList>
            <person name="Dougan E. K."/>
            <person name="Rhodes N."/>
            <person name="Thang M."/>
            <person name="Chan C."/>
        </authorList>
    </citation>
    <scope>NUCLEOTIDE SEQUENCE</scope>
</reference>
<proteinExistence type="predicted"/>
<gene>
    <name evidence="1" type="ORF">PGLA2088_LOCUS27748</name>
</gene>
<dbReference type="Proteomes" id="UP000626109">
    <property type="component" value="Unassembled WGS sequence"/>
</dbReference>
<sequence>MLPRTDRRTKWLSARRFGDFPNHLHQRLSAVHSSWSLPLPSTPICCRLSCCFDYGEAPRRRGRDRRRPRRVLAGEGDEEKAVYRTLASFFGIKNATKSIDREKIYAMLHADMFRLRLMGKESCDIHHIVHEHRERDVWLSFMGKEFCDIHDIIPEHRERDVDNNQDCCAEIVLTDDIMMALSLSRAL</sequence>
<comment type="caution">
    <text evidence="1">The sequence shown here is derived from an EMBL/GenBank/DDBJ whole genome shotgun (WGS) entry which is preliminary data.</text>
</comment>
<protein>
    <submittedName>
        <fullName evidence="1">Uncharacterized protein</fullName>
    </submittedName>
</protein>